<name>A0AAV9L6X6_9SOLN</name>
<dbReference type="CDD" id="cd06222">
    <property type="entry name" value="RNase_H_like"/>
    <property type="match status" value="1"/>
</dbReference>
<dbReference type="Proteomes" id="UP001311915">
    <property type="component" value="Unassembled WGS sequence"/>
</dbReference>
<dbReference type="PANTHER" id="PTHR47723:SF23">
    <property type="entry name" value="REVERSE TRANSCRIPTASE-LIKE PROTEIN"/>
    <property type="match status" value="1"/>
</dbReference>
<dbReference type="InterPro" id="IPR044730">
    <property type="entry name" value="RNase_H-like_dom_plant"/>
</dbReference>
<dbReference type="GO" id="GO:0003676">
    <property type="term" value="F:nucleic acid binding"/>
    <property type="evidence" value="ECO:0007669"/>
    <property type="project" value="InterPro"/>
</dbReference>
<dbReference type="GO" id="GO:0004523">
    <property type="term" value="F:RNA-DNA hybrid ribonuclease activity"/>
    <property type="evidence" value="ECO:0007669"/>
    <property type="project" value="InterPro"/>
</dbReference>
<sequence length="107" mass="12105">MEYQLLVAQKERCKHQQATIIVKWKPPHRETYKLNIDRAAISNPGASGIGGIFRDHVGHWILGFSESTPKTNHVMVELQALQRGLQIGVEHKLTPFTINIDSSHIIN</sequence>
<dbReference type="InterPro" id="IPR002156">
    <property type="entry name" value="RNaseH_domain"/>
</dbReference>
<comment type="caution">
    <text evidence="2">The sequence shown here is derived from an EMBL/GenBank/DDBJ whole genome shotgun (WGS) entry which is preliminary data.</text>
</comment>
<dbReference type="PROSITE" id="PS50879">
    <property type="entry name" value="RNASE_H_1"/>
    <property type="match status" value="1"/>
</dbReference>
<dbReference type="PANTHER" id="PTHR47723">
    <property type="entry name" value="OS05G0353850 PROTEIN"/>
    <property type="match status" value="1"/>
</dbReference>
<keyword evidence="3" id="KW-1185">Reference proteome</keyword>
<proteinExistence type="predicted"/>
<gene>
    <name evidence="2" type="ORF">R3W88_011592</name>
</gene>
<evidence type="ECO:0000313" key="3">
    <source>
        <dbReference type="Proteomes" id="UP001311915"/>
    </source>
</evidence>
<organism evidence="2 3">
    <name type="scientific">Solanum pinnatisectum</name>
    <name type="common">tansyleaf nightshade</name>
    <dbReference type="NCBI Taxonomy" id="50273"/>
    <lineage>
        <taxon>Eukaryota</taxon>
        <taxon>Viridiplantae</taxon>
        <taxon>Streptophyta</taxon>
        <taxon>Embryophyta</taxon>
        <taxon>Tracheophyta</taxon>
        <taxon>Spermatophyta</taxon>
        <taxon>Magnoliopsida</taxon>
        <taxon>eudicotyledons</taxon>
        <taxon>Gunneridae</taxon>
        <taxon>Pentapetalae</taxon>
        <taxon>asterids</taxon>
        <taxon>lamiids</taxon>
        <taxon>Solanales</taxon>
        <taxon>Solanaceae</taxon>
        <taxon>Solanoideae</taxon>
        <taxon>Solaneae</taxon>
        <taxon>Solanum</taxon>
    </lineage>
</organism>
<dbReference type="InterPro" id="IPR036397">
    <property type="entry name" value="RNaseH_sf"/>
</dbReference>
<reference evidence="2 3" key="1">
    <citation type="submission" date="2023-10" db="EMBL/GenBank/DDBJ databases">
        <title>Genome-Wide Identification Analysis in wild type Solanum Pinnatisectum Reveals Some Genes Defensing Phytophthora Infestans.</title>
        <authorList>
            <person name="Sun C."/>
        </authorList>
    </citation>
    <scope>NUCLEOTIDE SEQUENCE [LARGE SCALE GENOMIC DNA]</scope>
    <source>
        <strain evidence="2">LQN</strain>
        <tissue evidence="2">Leaf</tissue>
    </source>
</reference>
<protein>
    <recommendedName>
        <fullName evidence="1">RNase H type-1 domain-containing protein</fullName>
    </recommendedName>
</protein>
<dbReference type="InterPro" id="IPR053151">
    <property type="entry name" value="RNase_H-like"/>
</dbReference>
<dbReference type="Pfam" id="PF13456">
    <property type="entry name" value="RVT_3"/>
    <property type="match status" value="1"/>
</dbReference>
<dbReference type="AlphaFoldDB" id="A0AAV9L6X6"/>
<dbReference type="Gene3D" id="3.30.420.10">
    <property type="entry name" value="Ribonuclease H-like superfamily/Ribonuclease H"/>
    <property type="match status" value="1"/>
</dbReference>
<evidence type="ECO:0000259" key="1">
    <source>
        <dbReference type="PROSITE" id="PS50879"/>
    </source>
</evidence>
<evidence type="ECO:0000313" key="2">
    <source>
        <dbReference type="EMBL" id="KAK4721359.1"/>
    </source>
</evidence>
<feature type="domain" description="RNase H type-1" evidence="1">
    <location>
        <begin position="28"/>
        <end position="107"/>
    </location>
</feature>
<accession>A0AAV9L6X6</accession>
<dbReference type="SUPFAM" id="SSF53098">
    <property type="entry name" value="Ribonuclease H-like"/>
    <property type="match status" value="1"/>
</dbReference>
<dbReference type="InterPro" id="IPR012337">
    <property type="entry name" value="RNaseH-like_sf"/>
</dbReference>
<dbReference type="EMBL" id="JAWPEI010000007">
    <property type="protein sequence ID" value="KAK4721359.1"/>
    <property type="molecule type" value="Genomic_DNA"/>
</dbReference>